<protein>
    <submittedName>
        <fullName evidence="2">Uncharacterized protein</fullName>
    </submittedName>
</protein>
<accession>A0A672ZKL5</accession>
<sequence length="103" mass="10896">MRPSVSDVNSNPSGQRGQDRNREVVLIPGDPGEAGPQGLPGQTGPPGARGRPGLPGESKRCNPVNSETVFWLNPGLGLCLTPVCDQTYFIFSPCSSSRSDLLF</sequence>
<organism evidence="2 3">
    <name type="scientific">Sphaeramia orbicularis</name>
    <name type="common">orbiculate cardinalfish</name>
    <dbReference type="NCBI Taxonomy" id="375764"/>
    <lineage>
        <taxon>Eukaryota</taxon>
        <taxon>Metazoa</taxon>
        <taxon>Chordata</taxon>
        <taxon>Craniata</taxon>
        <taxon>Vertebrata</taxon>
        <taxon>Euteleostomi</taxon>
        <taxon>Actinopterygii</taxon>
        <taxon>Neopterygii</taxon>
        <taxon>Teleostei</taxon>
        <taxon>Neoteleostei</taxon>
        <taxon>Acanthomorphata</taxon>
        <taxon>Gobiaria</taxon>
        <taxon>Kurtiformes</taxon>
        <taxon>Apogonoidei</taxon>
        <taxon>Apogonidae</taxon>
        <taxon>Apogoninae</taxon>
        <taxon>Sphaeramia</taxon>
    </lineage>
</organism>
<evidence type="ECO:0000313" key="3">
    <source>
        <dbReference type="Proteomes" id="UP000472271"/>
    </source>
</evidence>
<dbReference type="Proteomes" id="UP000472271">
    <property type="component" value="Chromosome 13"/>
</dbReference>
<dbReference type="AlphaFoldDB" id="A0A672ZKL5"/>
<proteinExistence type="predicted"/>
<dbReference type="Ensembl" id="ENSSORT00005018236.1">
    <property type="protein sequence ID" value="ENSSORP00005017716.1"/>
    <property type="gene ID" value="ENSSORG00005008823.1"/>
</dbReference>
<evidence type="ECO:0000313" key="2">
    <source>
        <dbReference type="Ensembl" id="ENSSORP00005017716.1"/>
    </source>
</evidence>
<evidence type="ECO:0000256" key="1">
    <source>
        <dbReference type="SAM" id="MobiDB-lite"/>
    </source>
</evidence>
<feature type="compositionally biased region" description="Polar residues" evidence="1">
    <location>
        <begin position="1"/>
        <end position="16"/>
    </location>
</feature>
<reference evidence="2" key="2">
    <citation type="submission" date="2025-08" db="UniProtKB">
        <authorList>
            <consortium name="Ensembl"/>
        </authorList>
    </citation>
    <scope>IDENTIFICATION</scope>
</reference>
<reference evidence="2" key="1">
    <citation type="submission" date="2019-06" db="EMBL/GenBank/DDBJ databases">
        <authorList>
            <consortium name="Wellcome Sanger Institute Data Sharing"/>
        </authorList>
    </citation>
    <scope>NUCLEOTIDE SEQUENCE [LARGE SCALE GENOMIC DNA]</scope>
</reference>
<dbReference type="InParanoid" id="A0A672ZKL5"/>
<dbReference type="Gene3D" id="1.20.5.320">
    <property type="entry name" value="6-Phosphogluconate Dehydrogenase, domain 3"/>
    <property type="match status" value="1"/>
</dbReference>
<keyword evidence="3" id="KW-1185">Reference proteome</keyword>
<reference evidence="2" key="3">
    <citation type="submission" date="2025-09" db="UniProtKB">
        <authorList>
            <consortium name="Ensembl"/>
        </authorList>
    </citation>
    <scope>IDENTIFICATION</scope>
</reference>
<name>A0A672ZKL5_9TELE</name>
<feature type="compositionally biased region" description="Low complexity" evidence="1">
    <location>
        <begin position="36"/>
        <end position="56"/>
    </location>
</feature>
<feature type="region of interest" description="Disordered" evidence="1">
    <location>
        <begin position="1"/>
        <end position="60"/>
    </location>
</feature>